<evidence type="ECO:0000256" key="9">
    <source>
        <dbReference type="SAM" id="MobiDB-lite"/>
    </source>
</evidence>
<dbReference type="WBParaSite" id="maker-E.canG7_contigs_4126-snap-gene-1.71-mRNA-1">
    <property type="protein sequence ID" value="maker-E.canG7_contigs_4126-snap-gene-1.71-mRNA-1"/>
    <property type="gene ID" value="EcG7_01292"/>
</dbReference>
<evidence type="ECO:0000313" key="11">
    <source>
        <dbReference type="Proteomes" id="UP000887562"/>
    </source>
</evidence>
<dbReference type="InterPro" id="IPR050589">
    <property type="entry name" value="Ikaros_C2H2-ZF"/>
</dbReference>
<dbReference type="GO" id="GO:0000978">
    <property type="term" value="F:RNA polymerase II cis-regulatory region sequence-specific DNA binding"/>
    <property type="evidence" value="ECO:0007669"/>
    <property type="project" value="TreeGrafter"/>
</dbReference>
<dbReference type="Proteomes" id="UP000887562">
    <property type="component" value="Unplaced"/>
</dbReference>
<evidence type="ECO:0000256" key="8">
    <source>
        <dbReference type="PROSITE-ProRule" id="PRU00042"/>
    </source>
</evidence>
<dbReference type="GO" id="GO:0045893">
    <property type="term" value="P:positive regulation of DNA-templated transcription"/>
    <property type="evidence" value="ECO:0007669"/>
    <property type="project" value="UniProtKB-ARBA"/>
</dbReference>
<dbReference type="AlphaFoldDB" id="A0A915EUB8"/>
<dbReference type="PROSITE" id="PS00028">
    <property type="entry name" value="ZINC_FINGER_C2H2_1"/>
    <property type="match status" value="5"/>
</dbReference>
<keyword evidence="5" id="KW-0862">Zinc</keyword>
<name>A0A915EUB8_9CEST</name>
<dbReference type="Pfam" id="PF12874">
    <property type="entry name" value="zf-met"/>
    <property type="match status" value="1"/>
</dbReference>
<dbReference type="InterPro" id="IPR013087">
    <property type="entry name" value="Znf_C2H2_type"/>
</dbReference>
<dbReference type="GO" id="GO:0003700">
    <property type="term" value="F:DNA-binding transcription factor activity"/>
    <property type="evidence" value="ECO:0007669"/>
    <property type="project" value="TreeGrafter"/>
</dbReference>
<feature type="domain" description="C2H2-type" evidence="10">
    <location>
        <begin position="555"/>
        <end position="583"/>
    </location>
</feature>
<feature type="region of interest" description="Disordered" evidence="9">
    <location>
        <begin position="637"/>
        <end position="674"/>
    </location>
</feature>
<evidence type="ECO:0000256" key="3">
    <source>
        <dbReference type="ARBA" id="ARBA00022737"/>
    </source>
</evidence>
<feature type="compositionally biased region" description="Low complexity" evidence="9">
    <location>
        <begin position="645"/>
        <end position="662"/>
    </location>
</feature>
<evidence type="ECO:0000313" key="12">
    <source>
        <dbReference type="WBParaSite" id="maker-E.canG7_contigs_4126-snap-gene-1.71-mRNA-1"/>
    </source>
</evidence>
<comment type="subcellular location">
    <subcellularLocation>
        <location evidence="1">Nucleus</location>
    </subcellularLocation>
</comment>
<keyword evidence="3" id="KW-0677">Repeat</keyword>
<dbReference type="FunFam" id="3.30.160.60:FF:000100">
    <property type="entry name" value="Zinc finger 45-like"/>
    <property type="match status" value="1"/>
</dbReference>
<dbReference type="GO" id="GO:0008270">
    <property type="term" value="F:zinc ion binding"/>
    <property type="evidence" value="ECO:0007669"/>
    <property type="project" value="UniProtKB-KW"/>
</dbReference>
<dbReference type="InterPro" id="IPR036236">
    <property type="entry name" value="Znf_C2H2_sf"/>
</dbReference>
<dbReference type="GO" id="GO:0006357">
    <property type="term" value="P:regulation of transcription by RNA polymerase II"/>
    <property type="evidence" value="ECO:0007669"/>
    <property type="project" value="TreeGrafter"/>
</dbReference>
<evidence type="ECO:0000256" key="5">
    <source>
        <dbReference type="ARBA" id="ARBA00022833"/>
    </source>
</evidence>
<dbReference type="PANTHER" id="PTHR24404">
    <property type="entry name" value="ZINC FINGER PROTEIN"/>
    <property type="match status" value="1"/>
</dbReference>
<sequence>MTDHRLFGQTDIDEVDGGELSLCCICGKTFLDRRSLHLHVAIDHEKEALTVSDTPPLAHSSTMNQIDEVDTCVPLPSLVVARSAAAVAAVDSADGESSDESCRPQDLRIRRSPIDCVSSGSVAAPPPILALPTANSRTTPPSSSLIATTSAAYLYQDLSYILPLPFVSEAPKSIVRSRSRSACLPSTFSFSNQGIELHLLRIGTCFNLEFCFTYPSSRDPLSPALHRIASHRSCTPQISSCCETHARASGWTTGNRTVGPTACPPTRPIDPPVYPNLGFEGGECDEGFCNSSSMRGGALMDLWRFCFECLALEINLGNLFLIFISVHVGLTRKWIPLILLLEYGGYFGQDLEIDVASITDPCMYISLTYMNKKHGDLFRLTQLLLLLLLVVVSGCTVNPFNQPIGHQIFVTYTKRLTCFVFASMCELLKEEDFETEKRHRNMVSTDCGLNKFAAWRSGKSYHCELCNKYFTKSCNLNSHVKAVHKGVTWGSTSTYDSTNTMMEKRNHPGCHLDYPIPSSLSIEMMIVVVKNGSRQLRKKAVTNCGLFMCLGVRAFQCSECQKSFSRNSDLQKHIDAVHKGLRPYECSTCQKRFSQKSSLKRHREAVHEGIKAFQCSHCSARFSYDVHLKRHIRAKHKTVSGTATSAAAPSEGVSSSSLPSSPVFQPTSLRQASI</sequence>
<proteinExistence type="predicted"/>
<evidence type="ECO:0000256" key="6">
    <source>
        <dbReference type="ARBA" id="ARBA00023125"/>
    </source>
</evidence>
<evidence type="ECO:0000256" key="7">
    <source>
        <dbReference type="ARBA" id="ARBA00023242"/>
    </source>
</evidence>
<evidence type="ECO:0000259" key="10">
    <source>
        <dbReference type="PROSITE" id="PS50157"/>
    </source>
</evidence>
<keyword evidence="4 8" id="KW-0863">Zinc-finger</keyword>
<keyword evidence="2" id="KW-0479">Metal-binding</keyword>
<feature type="compositionally biased region" description="Polar residues" evidence="9">
    <location>
        <begin position="663"/>
        <end position="674"/>
    </location>
</feature>
<feature type="domain" description="C2H2-type" evidence="10">
    <location>
        <begin position="613"/>
        <end position="636"/>
    </location>
</feature>
<keyword evidence="11" id="KW-1185">Reference proteome</keyword>
<dbReference type="GO" id="GO:0005694">
    <property type="term" value="C:chromosome"/>
    <property type="evidence" value="ECO:0007669"/>
    <property type="project" value="UniProtKB-ARBA"/>
</dbReference>
<dbReference type="FunFam" id="3.30.160.60:FF:001732">
    <property type="entry name" value="Zgc:162936"/>
    <property type="match status" value="1"/>
</dbReference>
<dbReference type="PROSITE" id="PS50157">
    <property type="entry name" value="ZINC_FINGER_C2H2_2"/>
    <property type="match status" value="5"/>
</dbReference>
<feature type="domain" description="C2H2-type" evidence="10">
    <location>
        <begin position="461"/>
        <end position="486"/>
    </location>
</feature>
<dbReference type="GO" id="GO:0005634">
    <property type="term" value="C:nucleus"/>
    <property type="evidence" value="ECO:0007669"/>
    <property type="project" value="UniProtKB-SubCell"/>
</dbReference>
<keyword evidence="7" id="KW-0539">Nucleus</keyword>
<keyword evidence="6" id="KW-0238">DNA-binding</keyword>
<dbReference type="SMART" id="SM00355">
    <property type="entry name" value="ZnF_C2H2"/>
    <property type="match status" value="5"/>
</dbReference>
<dbReference type="Pfam" id="PF00096">
    <property type="entry name" value="zf-C2H2"/>
    <property type="match status" value="2"/>
</dbReference>
<dbReference type="SUPFAM" id="SSF57667">
    <property type="entry name" value="beta-beta-alpha zinc fingers"/>
    <property type="match status" value="3"/>
</dbReference>
<reference evidence="12" key="1">
    <citation type="submission" date="2022-11" db="UniProtKB">
        <authorList>
            <consortium name="WormBaseParasite"/>
        </authorList>
    </citation>
    <scope>IDENTIFICATION</scope>
</reference>
<evidence type="ECO:0000256" key="4">
    <source>
        <dbReference type="ARBA" id="ARBA00022771"/>
    </source>
</evidence>
<dbReference type="PANTHER" id="PTHR24404:SF114">
    <property type="entry name" value="KLUMPFUSS, ISOFORM B-RELATED"/>
    <property type="match status" value="1"/>
</dbReference>
<organism evidence="11 12">
    <name type="scientific">Echinococcus canadensis</name>
    <dbReference type="NCBI Taxonomy" id="519352"/>
    <lineage>
        <taxon>Eukaryota</taxon>
        <taxon>Metazoa</taxon>
        <taxon>Spiralia</taxon>
        <taxon>Lophotrochozoa</taxon>
        <taxon>Platyhelminthes</taxon>
        <taxon>Cestoda</taxon>
        <taxon>Eucestoda</taxon>
        <taxon>Cyclophyllidea</taxon>
        <taxon>Taeniidae</taxon>
        <taxon>Echinococcus</taxon>
        <taxon>Echinococcus canadensis group</taxon>
    </lineage>
</organism>
<protein>
    <submittedName>
        <fullName evidence="12">C2H2-type domain-containing protein</fullName>
    </submittedName>
</protein>
<feature type="domain" description="C2H2-type" evidence="10">
    <location>
        <begin position="584"/>
        <end position="612"/>
    </location>
</feature>
<feature type="domain" description="C2H2-type" evidence="10">
    <location>
        <begin position="21"/>
        <end position="49"/>
    </location>
</feature>
<accession>A0A915EUB8</accession>
<evidence type="ECO:0000256" key="1">
    <source>
        <dbReference type="ARBA" id="ARBA00004123"/>
    </source>
</evidence>
<dbReference type="Gene3D" id="3.30.160.60">
    <property type="entry name" value="Classic Zinc Finger"/>
    <property type="match status" value="4"/>
</dbReference>
<evidence type="ECO:0000256" key="2">
    <source>
        <dbReference type="ARBA" id="ARBA00022723"/>
    </source>
</evidence>